<accession>A0A914E9K5</accession>
<keyword evidence="2" id="KW-1185">Reference proteome</keyword>
<dbReference type="SUPFAM" id="SSF81321">
    <property type="entry name" value="Family A G protein-coupled receptor-like"/>
    <property type="match status" value="1"/>
</dbReference>
<keyword evidence="1" id="KW-0472">Membrane</keyword>
<dbReference type="InterPro" id="IPR019426">
    <property type="entry name" value="7TM_GPCR_serpentine_rcpt_Srv"/>
</dbReference>
<reference evidence="3" key="1">
    <citation type="submission" date="2022-11" db="UniProtKB">
        <authorList>
            <consortium name="WormBaseParasite"/>
        </authorList>
    </citation>
    <scope>IDENTIFICATION</scope>
</reference>
<proteinExistence type="predicted"/>
<keyword evidence="1" id="KW-1133">Transmembrane helix</keyword>
<dbReference type="Pfam" id="PF10323">
    <property type="entry name" value="7TM_GPCR_Srv"/>
    <property type="match status" value="1"/>
</dbReference>
<evidence type="ECO:0000256" key="1">
    <source>
        <dbReference type="SAM" id="Phobius"/>
    </source>
</evidence>
<evidence type="ECO:0000313" key="3">
    <source>
        <dbReference type="WBParaSite" id="ACRNAN_scaffold6688.g10786.t1"/>
    </source>
</evidence>
<dbReference type="AlphaFoldDB" id="A0A914E9K5"/>
<organism evidence="2 3">
    <name type="scientific">Acrobeloides nanus</name>
    <dbReference type="NCBI Taxonomy" id="290746"/>
    <lineage>
        <taxon>Eukaryota</taxon>
        <taxon>Metazoa</taxon>
        <taxon>Ecdysozoa</taxon>
        <taxon>Nematoda</taxon>
        <taxon>Chromadorea</taxon>
        <taxon>Rhabditida</taxon>
        <taxon>Tylenchina</taxon>
        <taxon>Cephalobomorpha</taxon>
        <taxon>Cephaloboidea</taxon>
        <taxon>Cephalobidae</taxon>
        <taxon>Acrobeloides</taxon>
    </lineage>
</organism>
<protein>
    <submittedName>
        <fullName evidence="3">Uncharacterized protein</fullName>
    </submittedName>
</protein>
<name>A0A914E9K5_9BILA</name>
<feature type="transmembrane region" description="Helical" evidence="1">
    <location>
        <begin position="60"/>
        <end position="79"/>
    </location>
</feature>
<evidence type="ECO:0000313" key="2">
    <source>
        <dbReference type="Proteomes" id="UP000887540"/>
    </source>
</evidence>
<dbReference type="Proteomes" id="UP000887540">
    <property type="component" value="Unplaced"/>
</dbReference>
<dbReference type="Gene3D" id="1.20.1070.10">
    <property type="entry name" value="Rhodopsin 7-helix transmembrane proteins"/>
    <property type="match status" value="1"/>
</dbReference>
<feature type="transmembrane region" description="Helical" evidence="1">
    <location>
        <begin position="20"/>
        <end position="40"/>
    </location>
</feature>
<dbReference type="WBParaSite" id="ACRNAN_scaffold6688.g10786.t1">
    <property type="protein sequence ID" value="ACRNAN_scaffold6688.g10786.t1"/>
    <property type="gene ID" value="ACRNAN_scaffold6688.g10786"/>
</dbReference>
<sequence>MRQKNLRDATKDNKSDIKLFAMSLAMLVSYSLTCWVLYQFTCCFNGHYNDDGWYFAIMEFWFYAADLNFLLPPWLLLITSTTVRREFKKTF</sequence>
<keyword evidence="1" id="KW-0812">Transmembrane</keyword>